<evidence type="ECO:0000256" key="1">
    <source>
        <dbReference type="ARBA" id="ARBA00004651"/>
    </source>
</evidence>
<evidence type="ECO:0000256" key="7">
    <source>
        <dbReference type="SAM" id="Phobius"/>
    </source>
</evidence>
<evidence type="ECO:0000313" key="10">
    <source>
        <dbReference type="Proteomes" id="UP001430755"/>
    </source>
</evidence>
<keyword evidence="10" id="KW-1185">Reference proteome</keyword>
<sequence length="330" mass="35055">MTPSRDIPVFAYKLLIVLATVIWGLSFVVMKDAVDVMEPAWLIGVRFLITAALLTAVLWRHVRPALTRRQLACGGILGLLLFLAYWTQTIGLAFTTPGKNAFLTATYCVMVPFMFWAAAGKRPTAFNLAAAVLCVTGMGLVSLAPGTQAVEFGDVMTLVCAVFFGLHIVCVSRFSQGCDVLAITVFQFWVMGVCGVVVGALTEAPPNAAAVSPEFLFNMAYLIVLASCVALVIQNVALAHVPPAQASLLLSLEAVFGVLFSVLLYGEVLTLRLAGGFALIFAAVVLSEAFPLRGRRQQPEDIPAAAAAADALMGDNEAAGDLEEVLEGRN</sequence>
<evidence type="ECO:0000313" key="9">
    <source>
        <dbReference type="EMBL" id="MCI2241009.1"/>
    </source>
</evidence>
<feature type="transmembrane region" description="Helical" evidence="7">
    <location>
        <begin position="100"/>
        <end position="118"/>
    </location>
</feature>
<keyword evidence="3" id="KW-1003">Cell membrane</keyword>
<feature type="transmembrane region" description="Helical" evidence="7">
    <location>
        <begin position="271"/>
        <end position="290"/>
    </location>
</feature>
<keyword evidence="4 7" id="KW-0812">Transmembrane</keyword>
<organism evidence="9 10">
    <name type="scientific">Adlercreutzia faecimuris</name>
    <dbReference type="NCBI Taxonomy" id="2897341"/>
    <lineage>
        <taxon>Bacteria</taxon>
        <taxon>Bacillati</taxon>
        <taxon>Actinomycetota</taxon>
        <taxon>Coriobacteriia</taxon>
        <taxon>Eggerthellales</taxon>
        <taxon>Eggerthellaceae</taxon>
        <taxon>Adlercreutzia</taxon>
    </lineage>
</organism>
<dbReference type="PANTHER" id="PTHR42920">
    <property type="entry name" value="OS03G0707200 PROTEIN-RELATED"/>
    <property type="match status" value="1"/>
</dbReference>
<feature type="transmembrane region" description="Helical" evidence="7">
    <location>
        <begin position="12"/>
        <end position="29"/>
    </location>
</feature>
<feature type="transmembrane region" description="Helical" evidence="7">
    <location>
        <begin position="71"/>
        <end position="94"/>
    </location>
</feature>
<dbReference type="RefSeq" id="WP_242162762.1">
    <property type="nucleotide sequence ID" value="NZ_JAJMLW010000001.1"/>
</dbReference>
<dbReference type="InterPro" id="IPR037185">
    <property type="entry name" value="EmrE-like"/>
</dbReference>
<feature type="transmembrane region" description="Helical" evidence="7">
    <location>
        <begin position="41"/>
        <end position="59"/>
    </location>
</feature>
<feature type="transmembrane region" description="Helical" evidence="7">
    <location>
        <begin position="125"/>
        <end position="143"/>
    </location>
</feature>
<accession>A0ABS9WDR6</accession>
<dbReference type="Proteomes" id="UP001430755">
    <property type="component" value="Unassembled WGS sequence"/>
</dbReference>
<feature type="domain" description="EamA" evidence="8">
    <location>
        <begin position="14"/>
        <end position="142"/>
    </location>
</feature>
<reference evidence="9" key="1">
    <citation type="submission" date="2021-11" db="EMBL/GenBank/DDBJ databases">
        <title>A Novel Adlercreutzia Species, isolated from a Allomyrina dichotoma larva feces.</title>
        <authorList>
            <person name="Suh M.K."/>
        </authorList>
    </citation>
    <scope>NUCLEOTIDE SEQUENCE</scope>
    <source>
        <strain evidence="9">JBNU-10</strain>
    </source>
</reference>
<comment type="caution">
    <text evidence="9">The sequence shown here is derived from an EMBL/GenBank/DDBJ whole genome shotgun (WGS) entry which is preliminary data.</text>
</comment>
<feature type="domain" description="EamA" evidence="8">
    <location>
        <begin position="152"/>
        <end position="286"/>
    </location>
</feature>
<evidence type="ECO:0000256" key="5">
    <source>
        <dbReference type="ARBA" id="ARBA00022989"/>
    </source>
</evidence>
<evidence type="ECO:0000256" key="6">
    <source>
        <dbReference type="ARBA" id="ARBA00023136"/>
    </source>
</evidence>
<evidence type="ECO:0000256" key="4">
    <source>
        <dbReference type="ARBA" id="ARBA00022692"/>
    </source>
</evidence>
<dbReference type="PANTHER" id="PTHR42920:SF5">
    <property type="entry name" value="EAMA DOMAIN-CONTAINING PROTEIN"/>
    <property type="match status" value="1"/>
</dbReference>
<evidence type="ECO:0000259" key="8">
    <source>
        <dbReference type="Pfam" id="PF00892"/>
    </source>
</evidence>
<evidence type="ECO:0000256" key="3">
    <source>
        <dbReference type="ARBA" id="ARBA00022475"/>
    </source>
</evidence>
<evidence type="ECO:0000256" key="2">
    <source>
        <dbReference type="ARBA" id="ARBA00007362"/>
    </source>
</evidence>
<protein>
    <submittedName>
        <fullName evidence="9">DMT family transporter</fullName>
    </submittedName>
</protein>
<keyword evidence="6 7" id="KW-0472">Membrane</keyword>
<dbReference type="SUPFAM" id="SSF103481">
    <property type="entry name" value="Multidrug resistance efflux transporter EmrE"/>
    <property type="match status" value="2"/>
</dbReference>
<dbReference type="Pfam" id="PF00892">
    <property type="entry name" value="EamA"/>
    <property type="match status" value="2"/>
</dbReference>
<feature type="transmembrane region" description="Helical" evidence="7">
    <location>
        <begin position="221"/>
        <end position="241"/>
    </location>
</feature>
<feature type="transmembrane region" description="Helical" evidence="7">
    <location>
        <begin position="248"/>
        <end position="265"/>
    </location>
</feature>
<feature type="transmembrane region" description="Helical" evidence="7">
    <location>
        <begin position="155"/>
        <end position="174"/>
    </location>
</feature>
<proteinExistence type="inferred from homology"/>
<dbReference type="EMBL" id="JAJMLW010000001">
    <property type="protein sequence ID" value="MCI2241009.1"/>
    <property type="molecule type" value="Genomic_DNA"/>
</dbReference>
<dbReference type="InterPro" id="IPR051258">
    <property type="entry name" value="Diverse_Substrate_Transporter"/>
</dbReference>
<feature type="transmembrane region" description="Helical" evidence="7">
    <location>
        <begin position="181"/>
        <end position="201"/>
    </location>
</feature>
<dbReference type="InterPro" id="IPR000620">
    <property type="entry name" value="EamA_dom"/>
</dbReference>
<comment type="subcellular location">
    <subcellularLocation>
        <location evidence="1">Cell membrane</location>
        <topology evidence="1">Multi-pass membrane protein</topology>
    </subcellularLocation>
</comment>
<keyword evidence="5 7" id="KW-1133">Transmembrane helix</keyword>
<name>A0ABS9WDR6_9ACTN</name>
<gene>
    <name evidence="9" type="ORF">LPT13_01410</name>
</gene>
<comment type="similarity">
    <text evidence="2">Belongs to the EamA transporter family.</text>
</comment>